<evidence type="ECO:0000256" key="3">
    <source>
        <dbReference type="ARBA" id="ARBA00023295"/>
    </source>
</evidence>
<dbReference type="SMART" id="SM00606">
    <property type="entry name" value="CBD_IV"/>
    <property type="match status" value="2"/>
</dbReference>
<dbReference type="SUPFAM" id="SSF51445">
    <property type="entry name" value="(Trans)glycosidases"/>
    <property type="match status" value="1"/>
</dbReference>
<evidence type="ECO:0000256" key="2">
    <source>
        <dbReference type="ARBA" id="ARBA00022801"/>
    </source>
</evidence>
<feature type="domain" description="CBM6" evidence="6">
    <location>
        <begin position="341"/>
        <end position="462"/>
    </location>
</feature>
<proteinExistence type="inferred from homology"/>
<accession>A0ABW7GWL1</accession>
<dbReference type="InterPro" id="IPR005084">
    <property type="entry name" value="CBM6"/>
</dbReference>
<dbReference type="Gene3D" id="2.60.120.260">
    <property type="entry name" value="Galactose-binding domain-like"/>
    <property type="match status" value="2"/>
</dbReference>
<evidence type="ECO:0000259" key="6">
    <source>
        <dbReference type="PROSITE" id="PS51175"/>
    </source>
</evidence>
<protein>
    <submittedName>
        <fullName evidence="7">Carbohydrate-binding protein</fullName>
    </submittedName>
</protein>
<reference evidence="7 8" key="1">
    <citation type="submission" date="2024-08" db="EMBL/GenBank/DDBJ databases">
        <authorList>
            <person name="Lu H."/>
        </authorList>
    </citation>
    <scope>NUCLEOTIDE SEQUENCE [LARGE SCALE GENOMIC DNA]</scope>
    <source>
        <strain evidence="7 8">BYS87W</strain>
    </source>
</reference>
<evidence type="ECO:0000256" key="1">
    <source>
        <dbReference type="ARBA" id="ARBA00022729"/>
    </source>
</evidence>
<dbReference type="Proteomes" id="UP001606303">
    <property type="component" value="Unassembled WGS sequence"/>
</dbReference>
<feature type="domain" description="CBM6" evidence="6">
    <location>
        <begin position="472"/>
        <end position="594"/>
    </location>
</feature>
<feature type="chain" id="PRO_5047267325" evidence="5">
    <location>
        <begin position="30"/>
        <end position="597"/>
    </location>
</feature>
<dbReference type="InterPro" id="IPR001547">
    <property type="entry name" value="Glyco_hydro_5"/>
</dbReference>
<sequence length="597" mass="62770">MHPFTHTIRRALAALLGGALLAQAGAALADVSPLSVSGNKILAGGQPASFAGNSLFWSNTGWGGEKYYNASVVSWLKNDWKSRVVRVAMGVDEGSGYLQDPAGNKARVKAVVDAAIANDLYVIIDWHSHHAEDYRTQAVAFFEEMARTYGKSNHVIYEVYNEPLNVSWSGTIKPYAQAVINAIRAIDPDNLIIVGTPNWSQDVDAASRDPIRGTNIAYTLHFYAGSHGQWLRDKAQTALNNGIPLFVTEWGSVNASGDGAVAEAETAAWMDFLKTRGISHANWSLNDKAEGASALVPGASPQGGWSAGQLTRSGTLAKQIISGWGGGPTPTPGCTRATLPARVQAEAYCNMAGIQVEPTTDVDGGGNVGYIDAGDWMTYDVNVPTAGSYVVKYRVASAPGGGVIQLERAGGGTVFGTVNVPATGGWQRWTTVQHTVNLPAGAQTLALLAKAGGFNVNWLDLSPAGSPVPTGITIQAESFDAQSGVQTEGTTDTGGGLNVGYLDAGDWLSYPAINLTAGGTYLIEYRVASLNGGGNLQLEEAGGSVVYGALNVPSTGGWQNWTTISHTVTLPAGSRKFGIAVRNGGWNLNWFRVTKTP</sequence>
<keyword evidence="3 4" id="KW-0326">Glycosidase</keyword>
<dbReference type="PROSITE" id="PS51175">
    <property type="entry name" value="CBM6"/>
    <property type="match status" value="2"/>
</dbReference>
<dbReference type="EMBL" id="JBIGIB010000001">
    <property type="protein sequence ID" value="MFG6466194.1"/>
    <property type="molecule type" value="Genomic_DNA"/>
</dbReference>
<keyword evidence="8" id="KW-1185">Reference proteome</keyword>
<dbReference type="InterPro" id="IPR008979">
    <property type="entry name" value="Galactose-bd-like_sf"/>
</dbReference>
<dbReference type="SUPFAM" id="SSF49785">
    <property type="entry name" value="Galactose-binding domain-like"/>
    <property type="match status" value="2"/>
</dbReference>
<dbReference type="InterPro" id="IPR017853">
    <property type="entry name" value="GH"/>
</dbReference>
<organism evidence="7 8">
    <name type="scientific">Pelomonas baiyunensis</name>
    <dbReference type="NCBI Taxonomy" id="3299026"/>
    <lineage>
        <taxon>Bacteria</taxon>
        <taxon>Pseudomonadati</taxon>
        <taxon>Pseudomonadota</taxon>
        <taxon>Betaproteobacteria</taxon>
        <taxon>Burkholderiales</taxon>
        <taxon>Sphaerotilaceae</taxon>
        <taxon>Roseateles</taxon>
    </lineage>
</organism>
<evidence type="ECO:0000256" key="4">
    <source>
        <dbReference type="RuleBase" id="RU361153"/>
    </source>
</evidence>
<comment type="similarity">
    <text evidence="4">Belongs to the glycosyl hydrolase 5 (cellulase A) family.</text>
</comment>
<dbReference type="CDD" id="cd04080">
    <property type="entry name" value="CBM6_cellulase-like"/>
    <property type="match status" value="2"/>
</dbReference>
<keyword evidence="1 5" id="KW-0732">Signal</keyword>
<evidence type="ECO:0000313" key="7">
    <source>
        <dbReference type="EMBL" id="MFG6466194.1"/>
    </source>
</evidence>
<comment type="caution">
    <text evidence="7">The sequence shown here is derived from an EMBL/GenBank/DDBJ whole genome shotgun (WGS) entry which is preliminary data.</text>
</comment>
<keyword evidence="2 4" id="KW-0378">Hydrolase</keyword>
<dbReference type="Gene3D" id="3.20.20.80">
    <property type="entry name" value="Glycosidases"/>
    <property type="match status" value="1"/>
</dbReference>
<evidence type="ECO:0000313" key="8">
    <source>
        <dbReference type="Proteomes" id="UP001606303"/>
    </source>
</evidence>
<dbReference type="PROSITE" id="PS00659">
    <property type="entry name" value="GLYCOSYL_HYDROL_F5"/>
    <property type="match status" value="1"/>
</dbReference>
<dbReference type="RefSeq" id="WP_394382372.1">
    <property type="nucleotide sequence ID" value="NZ_JBIGIB010000001.1"/>
</dbReference>
<dbReference type="Pfam" id="PF00150">
    <property type="entry name" value="Cellulase"/>
    <property type="match status" value="1"/>
</dbReference>
<name>A0ABW7GWL1_9BURK</name>
<dbReference type="PANTHER" id="PTHR34142">
    <property type="entry name" value="ENDO-BETA-1,4-GLUCANASE A"/>
    <property type="match status" value="1"/>
</dbReference>
<evidence type="ECO:0000256" key="5">
    <source>
        <dbReference type="SAM" id="SignalP"/>
    </source>
</evidence>
<dbReference type="InterPro" id="IPR018087">
    <property type="entry name" value="Glyco_hydro_5_CS"/>
</dbReference>
<dbReference type="InterPro" id="IPR006584">
    <property type="entry name" value="Cellulose-bd_IV"/>
</dbReference>
<feature type="signal peptide" evidence="5">
    <location>
        <begin position="1"/>
        <end position="29"/>
    </location>
</feature>
<dbReference type="Pfam" id="PF03422">
    <property type="entry name" value="CBM_6"/>
    <property type="match status" value="2"/>
</dbReference>
<dbReference type="PANTHER" id="PTHR34142:SF1">
    <property type="entry name" value="GLYCOSIDE HYDROLASE FAMILY 5 DOMAIN-CONTAINING PROTEIN"/>
    <property type="match status" value="1"/>
</dbReference>
<gene>
    <name evidence="7" type="ORF">ACG01O_06220</name>
</gene>